<evidence type="ECO:0000256" key="1">
    <source>
        <dbReference type="SAM" id="MobiDB-lite"/>
    </source>
</evidence>
<dbReference type="AlphaFoldDB" id="A0AAV1C919"/>
<feature type="region of interest" description="Disordered" evidence="1">
    <location>
        <begin position="39"/>
        <end position="78"/>
    </location>
</feature>
<gene>
    <name evidence="2" type="ORF">OLC1_LOCUS3136</name>
</gene>
<dbReference type="Proteomes" id="UP001161247">
    <property type="component" value="Chromosome 1"/>
</dbReference>
<proteinExistence type="predicted"/>
<evidence type="ECO:0000313" key="3">
    <source>
        <dbReference type="Proteomes" id="UP001161247"/>
    </source>
</evidence>
<dbReference type="EMBL" id="OX459118">
    <property type="protein sequence ID" value="CAI9091134.1"/>
    <property type="molecule type" value="Genomic_DNA"/>
</dbReference>
<name>A0AAV1C919_OLDCO</name>
<accession>A0AAV1C919</accession>
<sequence>MGSRSTYEREGRVNMLTEMCALTRQRASTGLGFDMDCGAARAGNRSFSRKGAKRDRDDTGREGDEPRRRFGGKAFQTSAMKKMVNESLASEAKQPQGSP</sequence>
<protein>
    <submittedName>
        <fullName evidence="2">OLC1v1026072C1</fullName>
    </submittedName>
</protein>
<evidence type="ECO:0000313" key="2">
    <source>
        <dbReference type="EMBL" id="CAI9091134.1"/>
    </source>
</evidence>
<keyword evidence="3" id="KW-1185">Reference proteome</keyword>
<feature type="compositionally biased region" description="Basic and acidic residues" evidence="1">
    <location>
        <begin position="54"/>
        <end position="68"/>
    </location>
</feature>
<reference evidence="2" key="1">
    <citation type="submission" date="2023-03" db="EMBL/GenBank/DDBJ databases">
        <authorList>
            <person name="Julca I."/>
        </authorList>
    </citation>
    <scope>NUCLEOTIDE SEQUENCE</scope>
</reference>
<organism evidence="2 3">
    <name type="scientific">Oldenlandia corymbosa var. corymbosa</name>
    <dbReference type="NCBI Taxonomy" id="529605"/>
    <lineage>
        <taxon>Eukaryota</taxon>
        <taxon>Viridiplantae</taxon>
        <taxon>Streptophyta</taxon>
        <taxon>Embryophyta</taxon>
        <taxon>Tracheophyta</taxon>
        <taxon>Spermatophyta</taxon>
        <taxon>Magnoliopsida</taxon>
        <taxon>eudicotyledons</taxon>
        <taxon>Gunneridae</taxon>
        <taxon>Pentapetalae</taxon>
        <taxon>asterids</taxon>
        <taxon>lamiids</taxon>
        <taxon>Gentianales</taxon>
        <taxon>Rubiaceae</taxon>
        <taxon>Rubioideae</taxon>
        <taxon>Spermacoceae</taxon>
        <taxon>Hedyotis-Oldenlandia complex</taxon>
        <taxon>Oldenlandia</taxon>
    </lineage>
</organism>